<evidence type="ECO:0000259" key="1">
    <source>
        <dbReference type="Pfam" id="PF02589"/>
    </source>
</evidence>
<proteinExistence type="predicted"/>
<accession>A0A285T7Q8</accession>
<organism evidence="2 3">
    <name type="scientific">Thalassospira xiamenensis</name>
    <dbReference type="NCBI Taxonomy" id="220697"/>
    <lineage>
        <taxon>Bacteria</taxon>
        <taxon>Pseudomonadati</taxon>
        <taxon>Pseudomonadota</taxon>
        <taxon>Alphaproteobacteria</taxon>
        <taxon>Rhodospirillales</taxon>
        <taxon>Thalassospiraceae</taxon>
        <taxon>Thalassospira</taxon>
    </lineage>
</organism>
<dbReference type="Proteomes" id="UP000219068">
    <property type="component" value="Unassembled WGS sequence"/>
</dbReference>
<reference evidence="2 3" key="1">
    <citation type="submission" date="2017-08" db="EMBL/GenBank/DDBJ databases">
        <authorList>
            <person name="de Groot N.N."/>
        </authorList>
    </citation>
    <scope>NUCLEOTIDE SEQUENCE [LARGE SCALE GENOMIC DNA]</scope>
    <source>
        <strain evidence="2 3">USBA 78</strain>
    </source>
</reference>
<feature type="domain" description="LUD" evidence="1">
    <location>
        <begin position="29"/>
        <end position="116"/>
    </location>
</feature>
<evidence type="ECO:0000313" key="3">
    <source>
        <dbReference type="Proteomes" id="UP000219068"/>
    </source>
</evidence>
<name>A0A285T7Q8_9PROT</name>
<gene>
    <name evidence="2" type="ORF">SAMN05428964_102513</name>
</gene>
<dbReference type="InterPro" id="IPR024185">
    <property type="entry name" value="FTHF_cligase-like_sf"/>
</dbReference>
<sequence length="123" mass="13481">MTDTVCEDADMLLSLGAKNAVSVMPSFGGVSETDSLMLRSGADMPYTLPDIHIAVLKASDIVGTYEEVWPRLREREGNGNMPRTFLWVTGPSRTGDIEQTIQLGAHGPRRLHIVLVDDTKENP</sequence>
<protein>
    <submittedName>
        <fullName evidence="2">L-lactate dehydrogenase complex protein LldG</fullName>
    </submittedName>
</protein>
<dbReference type="PANTHER" id="PTHR43682:SF1">
    <property type="entry name" value="LACTATE UTILIZATION PROTEIN C"/>
    <property type="match status" value="1"/>
</dbReference>
<dbReference type="Pfam" id="PF02589">
    <property type="entry name" value="LUD_dom"/>
    <property type="match status" value="1"/>
</dbReference>
<dbReference type="InterPro" id="IPR003741">
    <property type="entry name" value="LUD_dom"/>
</dbReference>
<evidence type="ECO:0000313" key="2">
    <source>
        <dbReference type="EMBL" id="SOC17521.1"/>
    </source>
</evidence>
<dbReference type="AlphaFoldDB" id="A0A285T7Q8"/>
<dbReference type="InterPro" id="IPR037171">
    <property type="entry name" value="NagB/RpiA_transferase-like"/>
</dbReference>
<dbReference type="SUPFAM" id="SSF100950">
    <property type="entry name" value="NagB/RpiA/CoA transferase-like"/>
    <property type="match status" value="1"/>
</dbReference>
<dbReference type="Gene3D" id="3.40.50.10420">
    <property type="entry name" value="NagB/RpiA/CoA transferase-like"/>
    <property type="match status" value="1"/>
</dbReference>
<dbReference type="EMBL" id="OBMM01000002">
    <property type="protein sequence ID" value="SOC17521.1"/>
    <property type="molecule type" value="Genomic_DNA"/>
</dbReference>
<dbReference type="PANTHER" id="PTHR43682">
    <property type="entry name" value="LACTATE UTILIZATION PROTEIN C"/>
    <property type="match status" value="1"/>
</dbReference>